<evidence type="ECO:0000313" key="3">
    <source>
        <dbReference type="EMBL" id="RSL16714.1"/>
    </source>
</evidence>
<evidence type="ECO:0000256" key="2">
    <source>
        <dbReference type="SAM" id="SignalP"/>
    </source>
</evidence>
<evidence type="ECO:0000313" key="4">
    <source>
        <dbReference type="Proteomes" id="UP000269669"/>
    </source>
</evidence>
<feature type="compositionally biased region" description="Low complexity" evidence="1">
    <location>
        <begin position="32"/>
        <end position="52"/>
    </location>
</feature>
<dbReference type="AlphaFoldDB" id="A0A428MIG5"/>
<evidence type="ECO:0008006" key="5">
    <source>
        <dbReference type="Google" id="ProtNLM"/>
    </source>
</evidence>
<comment type="caution">
    <text evidence="3">The sequence shown here is derived from an EMBL/GenBank/DDBJ whole genome shotgun (WGS) entry which is preliminary data.</text>
</comment>
<keyword evidence="2" id="KW-0732">Signal</keyword>
<dbReference type="EMBL" id="RSDW01000001">
    <property type="protein sequence ID" value="RSL16714.1"/>
    <property type="molecule type" value="Genomic_DNA"/>
</dbReference>
<sequence length="307" mass="33085">MRWALILGLLFSWGMAEAQTPAPPSDAMPLITAPTAPAPSSSPSSDLPDAPSEVALNQDNVVAVGEAAVKASGKPPSCNAKKAMGFIYVDPKRAGEKPQPCSELVYPYQRFLGTNVVIPLTWQQKGYLALHDVTDPGSLATIALISGITTAADPHSAYGPGLKGWGKNAGVSLLQNATAEFFGTFAVPSIMHQDPRYYRRPDLPFKNRLIYSISRTIISRHDDGSPMPNYGTLFEYPINAELSNLYVPGIESDGASTVKRILVGYAIDPTNNILAEFLPDVAKHVRIRIIFIQQFLNNIAANPNGLP</sequence>
<feature type="signal peptide" evidence="2">
    <location>
        <begin position="1"/>
        <end position="18"/>
    </location>
</feature>
<dbReference type="Proteomes" id="UP000269669">
    <property type="component" value="Unassembled WGS sequence"/>
</dbReference>
<feature type="region of interest" description="Disordered" evidence="1">
    <location>
        <begin position="22"/>
        <end position="52"/>
    </location>
</feature>
<keyword evidence="4" id="KW-1185">Reference proteome</keyword>
<gene>
    <name evidence="3" type="ORF">EDE15_2236</name>
</gene>
<organism evidence="3 4">
    <name type="scientific">Edaphobacter aggregans</name>
    <dbReference type="NCBI Taxonomy" id="570835"/>
    <lineage>
        <taxon>Bacteria</taxon>
        <taxon>Pseudomonadati</taxon>
        <taxon>Acidobacteriota</taxon>
        <taxon>Terriglobia</taxon>
        <taxon>Terriglobales</taxon>
        <taxon>Acidobacteriaceae</taxon>
        <taxon>Edaphobacter</taxon>
    </lineage>
</organism>
<accession>A0A428MIG5</accession>
<protein>
    <recommendedName>
        <fullName evidence="5">Chitosanase (Glycosyl hydrolase group 75)</fullName>
    </recommendedName>
</protein>
<reference evidence="3 4" key="1">
    <citation type="submission" date="2018-12" db="EMBL/GenBank/DDBJ databases">
        <title>Sequencing of bacterial isolates from soil warming experiment in Harvard Forest, Massachusetts, USA.</title>
        <authorList>
            <person name="Deangelis K."/>
        </authorList>
    </citation>
    <scope>NUCLEOTIDE SEQUENCE [LARGE SCALE GENOMIC DNA]</scope>
    <source>
        <strain evidence="3 4">EB153</strain>
    </source>
</reference>
<evidence type="ECO:0000256" key="1">
    <source>
        <dbReference type="SAM" id="MobiDB-lite"/>
    </source>
</evidence>
<feature type="chain" id="PRO_5019252996" description="Chitosanase (Glycosyl hydrolase group 75)" evidence="2">
    <location>
        <begin position="19"/>
        <end position="307"/>
    </location>
</feature>
<name>A0A428MIG5_9BACT</name>
<proteinExistence type="predicted"/>